<dbReference type="EMBL" id="OD005399">
    <property type="protein sequence ID" value="CAD7411524.1"/>
    <property type="molecule type" value="Genomic_DNA"/>
</dbReference>
<sequence length="85" mass="9087">MADLKKKISVLHSMIRENDFSAALYDPRNGGSSGSAQGLVDVAINMTRAMSTLMGQVIQGAAQSLQSFVRERTGNLAKYFSFGSG</sequence>
<name>A0A7R9H8A7_TIMPO</name>
<dbReference type="AlphaFoldDB" id="A0A7R9H8A7"/>
<protein>
    <submittedName>
        <fullName evidence="1">Uncharacterized protein</fullName>
    </submittedName>
</protein>
<accession>A0A7R9H8A7</accession>
<evidence type="ECO:0000313" key="1">
    <source>
        <dbReference type="EMBL" id="CAD7411524.1"/>
    </source>
</evidence>
<organism evidence="1">
    <name type="scientific">Timema poppense</name>
    <name type="common">Walking stick</name>
    <dbReference type="NCBI Taxonomy" id="170557"/>
    <lineage>
        <taxon>Eukaryota</taxon>
        <taxon>Metazoa</taxon>
        <taxon>Ecdysozoa</taxon>
        <taxon>Arthropoda</taxon>
        <taxon>Hexapoda</taxon>
        <taxon>Insecta</taxon>
        <taxon>Pterygota</taxon>
        <taxon>Neoptera</taxon>
        <taxon>Polyneoptera</taxon>
        <taxon>Phasmatodea</taxon>
        <taxon>Timematodea</taxon>
        <taxon>Timematoidea</taxon>
        <taxon>Timematidae</taxon>
        <taxon>Timema</taxon>
    </lineage>
</organism>
<gene>
    <name evidence="1" type="ORF">TPSB3V08_LOCUS7930</name>
</gene>
<reference evidence="1" key="1">
    <citation type="submission" date="2020-11" db="EMBL/GenBank/DDBJ databases">
        <authorList>
            <person name="Tran Van P."/>
        </authorList>
    </citation>
    <scope>NUCLEOTIDE SEQUENCE</scope>
</reference>
<proteinExistence type="predicted"/>